<evidence type="ECO:0000256" key="2">
    <source>
        <dbReference type="ARBA" id="ARBA00022980"/>
    </source>
</evidence>
<keyword evidence="2 4" id="KW-0689">Ribosomal protein</keyword>
<evidence type="ECO:0000256" key="1">
    <source>
        <dbReference type="ARBA" id="ARBA00006700"/>
    </source>
</evidence>
<dbReference type="InterPro" id="IPR012677">
    <property type="entry name" value="Nucleotide-bd_a/b_plait_sf"/>
</dbReference>
<keyword evidence="5" id="KW-0934">Plastid</keyword>
<comment type="similarity">
    <text evidence="1 4">Belongs to the universal ribosomal protein uL23 family.</text>
</comment>
<dbReference type="RefSeq" id="YP_009667939.1">
    <property type="nucleotide sequence ID" value="NC_043781.1"/>
</dbReference>
<dbReference type="Gene3D" id="3.30.70.330">
    <property type="match status" value="1"/>
</dbReference>
<dbReference type="GeneID" id="40873173"/>
<keyword evidence="4" id="KW-0699">rRNA-binding</keyword>
<dbReference type="GO" id="GO:0019843">
    <property type="term" value="F:rRNA binding"/>
    <property type="evidence" value="ECO:0007669"/>
    <property type="project" value="UniProtKB-UniRule"/>
</dbReference>
<keyword evidence="5" id="KW-0150">Chloroplast</keyword>
<protein>
    <recommendedName>
        <fullName evidence="4">Large ribosomal subunit protein uL23c</fullName>
    </recommendedName>
</protein>
<keyword evidence="4" id="KW-0694">RNA-binding</keyword>
<comment type="subcellular location">
    <subcellularLocation>
        <location evidence="4">Plastid</location>
        <location evidence="4">Chloroplast</location>
    </subcellularLocation>
</comment>
<dbReference type="GO" id="GO:0009507">
    <property type="term" value="C:chloroplast"/>
    <property type="evidence" value="ECO:0007669"/>
    <property type="project" value="UniProtKB-SubCell"/>
</dbReference>
<dbReference type="EMBL" id="MH064508">
    <property type="protein sequence ID" value="QCW58714.1"/>
    <property type="molecule type" value="Genomic_DNA"/>
</dbReference>
<keyword evidence="3 4" id="KW-0687">Ribonucleoprotein</keyword>
<dbReference type="HAMAP" id="MF_01369_B">
    <property type="entry name" value="Ribosomal_uL23_B"/>
    <property type="match status" value="1"/>
</dbReference>
<dbReference type="GO" id="GO:1990904">
    <property type="term" value="C:ribonucleoprotein complex"/>
    <property type="evidence" value="ECO:0007669"/>
    <property type="project" value="UniProtKB-KW"/>
</dbReference>
<comment type="subunit">
    <text evidence="4">Part of the 50S ribosomal subunit.</text>
</comment>
<gene>
    <name evidence="4 5" type="primary">rpl23</name>
</gene>
<dbReference type="AlphaFoldDB" id="A0A4Y5P5X9"/>
<dbReference type="SUPFAM" id="SSF54189">
    <property type="entry name" value="Ribosomal proteins S24e, L23 and L15e"/>
    <property type="match status" value="1"/>
</dbReference>
<dbReference type="GO" id="GO:0005840">
    <property type="term" value="C:ribosome"/>
    <property type="evidence" value="ECO:0007669"/>
    <property type="project" value="UniProtKB-KW"/>
</dbReference>
<comment type="function">
    <text evidence="4">Binds to 23S rRNA.</text>
</comment>
<dbReference type="GO" id="GO:0003735">
    <property type="term" value="F:structural constituent of ribosome"/>
    <property type="evidence" value="ECO:0007669"/>
    <property type="project" value="InterPro"/>
</dbReference>
<name>A0A4Y5P5X9_9MARC</name>
<evidence type="ECO:0000313" key="5">
    <source>
        <dbReference type="EMBL" id="QCW58714.1"/>
    </source>
</evidence>
<reference evidence="5" key="1">
    <citation type="submission" date="2018-03" db="EMBL/GenBank/DDBJ databases">
        <title>Exploring the plastid DNA sequence disparity of liverworts.</title>
        <authorList>
            <person name="Yu Y."/>
            <person name="Liu H."/>
            <person name="Yang J."/>
            <person name="Ma W."/>
            <person name="Pressel S."/>
            <person name="Wu Y."/>
            <person name="Schneider H."/>
        </authorList>
    </citation>
    <scope>NUCLEOTIDE SEQUENCE</scope>
</reference>
<sequence length="95" mass="11288">MDQIKCPVLTEKTIGLLEKNRYIFDVNINSTKTEIKKWIEFFFNVKIITINSHRLPKKKKKFNTITGYSTCYKRVIIKLKPGYSIPLFSSKWKNK</sequence>
<dbReference type="Pfam" id="PF00276">
    <property type="entry name" value="Ribosomal_L23"/>
    <property type="match status" value="1"/>
</dbReference>
<accession>A0A4Y5P5X9</accession>
<geneLocation type="chloroplast" evidence="5"/>
<proteinExistence type="inferred from homology"/>
<dbReference type="InterPro" id="IPR012678">
    <property type="entry name" value="Ribosomal_uL23/eL15/eS24_sf"/>
</dbReference>
<dbReference type="GO" id="GO:0006412">
    <property type="term" value="P:translation"/>
    <property type="evidence" value="ECO:0007669"/>
    <property type="project" value="UniProtKB-UniRule"/>
</dbReference>
<dbReference type="InterPro" id="IPR013025">
    <property type="entry name" value="Ribosomal_uL23-like"/>
</dbReference>
<organism evidence="5">
    <name type="scientific">Radula japonica</name>
    <dbReference type="NCBI Taxonomy" id="1068553"/>
    <lineage>
        <taxon>Eukaryota</taxon>
        <taxon>Viridiplantae</taxon>
        <taxon>Streptophyta</taxon>
        <taxon>Embryophyta</taxon>
        <taxon>Marchantiophyta</taxon>
        <taxon>Jungermanniopsida</taxon>
        <taxon>Jungermanniidae</taxon>
        <taxon>Porellales</taxon>
        <taxon>Radulineae</taxon>
        <taxon>Radulaceae</taxon>
        <taxon>Radula</taxon>
        <taxon>Radula subgen. Radula</taxon>
    </lineage>
</organism>
<dbReference type="PANTHER" id="PTHR11620">
    <property type="entry name" value="60S RIBOSOMAL PROTEIN L23A"/>
    <property type="match status" value="1"/>
</dbReference>
<evidence type="ECO:0000256" key="3">
    <source>
        <dbReference type="ARBA" id="ARBA00023274"/>
    </source>
</evidence>
<evidence type="ECO:0000256" key="4">
    <source>
        <dbReference type="HAMAP-Rule" id="MF_01369"/>
    </source>
</evidence>